<dbReference type="AlphaFoldDB" id="A0A1F7TME1"/>
<dbReference type="NCBIfam" id="TIGR00180">
    <property type="entry name" value="parB_part"/>
    <property type="match status" value="1"/>
</dbReference>
<dbReference type="GO" id="GO:0007059">
    <property type="term" value="P:chromosome segregation"/>
    <property type="evidence" value="ECO:0007669"/>
    <property type="project" value="UniProtKB-KW"/>
</dbReference>
<feature type="domain" description="HTH cro/C1-type" evidence="4">
    <location>
        <begin position="134"/>
        <end position="163"/>
    </location>
</feature>
<dbReference type="FunFam" id="1.10.10.2830:FF:000001">
    <property type="entry name" value="Chromosome partitioning protein ParB"/>
    <property type="match status" value="1"/>
</dbReference>
<dbReference type="Pfam" id="PF17762">
    <property type="entry name" value="HTH_ParB"/>
    <property type="match status" value="1"/>
</dbReference>
<dbReference type="PANTHER" id="PTHR33375:SF1">
    <property type="entry name" value="CHROMOSOME-PARTITIONING PROTEIN PARB-RELATED"/>
    <property type="match status" value="1"/>
</dbReference>
<dbReference type="GO" id="GO:0003677">
    <property type="term" value="F:DNA binding"/>
    <property type="evidence" value="ECO:0007669"/>
    <property type="project" value="UniProtKB-KW"/>
</dbReference>
<organism evidence="5 6">
    <name type="scientific">Candidatus Uhrbacteria bacterium RIFCSPHIGHO2_01_FULL_63_20</name>
    <dbReference type="NCBI Taxonomy" id="1802385"/>
    <lineage>
        <taxon>Bacteria</taxon>
        <taxon>Candidatus Uhriibacteriota</taxon>
    </lineage>
</organism>
<dbReference type="Gene3D" id="1.10.10.2830">
    <property type="match status" value="1"/>
</dbReference>
<dbReference type="FunFam" id="3.90.1530.30:FF:000001">
    <property type="entry name" value="Chromosome partitioning protein ParB"/>
    <property type="match status" value="1"/>
</dbReference>
<dbReference type="Pfam" id="PF23552">
    <property type="entry name" value="ParB_C"/>
    <property type="match status" value="1"/>
</dbReference>
<name>A0A1F7TME1_9BACT</name>
<dbReference type="STRING" id="1802385.A2856_03815"/>
<dbReference type="CDD" id="cd16393">
    <property type="entry name" value="SPO0J_N"/>
    <property type="match status" value="1"/>
</dbReference>
<reference evidence="5 6" key="1">
    <citation type="journal article" date="2016" name="Nat. Commun.">
        <title>Thousands of microbial genomes shed light on interconnected biogeochemical processes in an aquifer system.</title>
        <authorList>
            <person name="Anantharaman K."/>
            <person name="Brown C.T."/>
            <person name="Hug L.A."/>
            <person name="Sharon I."/>
            <person name="Castelle C.J."/>
            <person name="Probst A.J."/>
            <person name="Thomas B.C."/>
            <person name="Singh A."/>
            <person name="Wilkins M.J."/>
            <person name="Karaoz U."/>
            <person name="Brodie E.L."/>
            <person name="Williams K.H."/>
            <person name="Hubbard S.S."/>
            <person name="Banfield J.F."/>
        </authorList>
    </citation>
    <scope>NUCLEOTIDE SEQUENCE [LARGE SCALE GENOMIC DNA]</scope>
</reference>
<dbReference type="SUPFAM" id="SSF110849">
    <property type="entry name" value="ParB/Sulfiredoxin"/>
    <property type="match status" value="1"/>
</dbReference>
<keyword evidence="2" id="KW-0159">Chromosome partition</keyword>
<dbReference type="PANTHER" id="PTHR33375">
    <property type="entry name" value="CHROMOSOME-PARTITIONING PROTEIN PARB-RELATED"/>
    <property type="match status" value="1"/>
</dbReference>
<dbReference type="Proteomes" id="UP000177885">
    <property type="component" value="Unassembled WGS sequence"/>
</dbReference>
<evidence type="ECO:0000256" key="1">
    <source>
        <dbReference type="ARBA" id="ARBA00006295"/>
    </source>
</evidence>
<dbReference type="InterPro" id="IPR004437">
    <property type="entry name" value="ParB/RepB/Spo0J"/>
</dbReference>
<dbReference type="EMBL" id="MGDT01000003">
    <property type="protein sequence ID" value="OGL67163.1"/>
    <property type="molecule type" value="Genomic_DNA"/>
</dbReference>
<evidence type="ECO:0000313" key="6">
    <source>
        <dbReference type="Proteomes" id="UP000177885"/>
    </source>
</evidence>
<accession>A0A1F7TME1</accession>
<dbReference type="GO" id="GO:0005694">
    <property type="term" value="C:chromosome"/>
    <property type="evidence" value="ECO:0007669"/>
    <property type="project" value="TreeGrafter"/>
</dbReference>
<evidence type="ECO:0000313" key="5">
    <source>
        <dbReference type="EMBL" id="OGL67163.1"/>
    </source>
</evidence>
<dbReference type="Gene3D" id="3.90.1530.30">
    <property type="match status" value="1"/>
</dbReference>
<proteinExistence type="inferred from homology"/>
<protein>
    <recommendedName>
        <fullName evidence="4">HTH cro/C1-type domain-containing protein</fullName>
    </recommendedName>
</protein>
<evidence type="ECO:0000259" key="4">
    <source>
        <dbReference type="PROSITE" id="PS50943"/>
    </source>
</evidence>
<dbReference type="InterPro" id="IPR041468">
    <property type="entry name" value="HTH_ParB/Spo0J"/>
</dbReference>
<dbReference type="Pfam" id="PF02195">
    <property type="entry name" value="ParB_N"/>
    <property type="match status" value="1"/>
</dbReference>
<keyword evidence="3" id="KW-0238">DNA-binding</keyword>
<sequence length="284" mass="31140">MALGRGLSSLIPSKQTITEQVIPSSHREVMDLAVEKIRPNPRQPRSHFALEDLEDLAASVKEHGVLMPLIVTKVRDGYELVAGERRLRASKEAGLKTVPAIVRDATEQQKLEWALIENVQRADLNAVEEALAYKALIEEFNFTQEEAAKRVGKSRSAVANILRLLDLPEEMLIAIRDGRLSKSHARTLLSESDHGKRQALFQTMLSGGVSVREAEARVGIGGKGSKGGKGGGGSKDPNIAAHEKRLREILGTKVAIQEKGGKGRITIEFYSKEELIDLLDKLSE</sequence>
<evidence type="ECO:0000256" key="2">
    <source>
        <dbReference type="ARBA" id="ARBA00022829"/>
    </source>
</evidence>
<dbReference type="InterPro" id="IPR036086">
    <property type="entry name" value="ParB/Sulfiredoxin_sf"/>
</dbReference>
<dbReference type="InterPro" id="IPR057240">
    <property type="entry name" value="ParB_dimer_C"/>
</dbReference>
<dbReference type="SMART" id="SM00470">
    <property type="entry name" value="ParB"/>
    <property type="match status" value="1"/>
</dbReference>
<dbReference type="InterPro" id="IPR003115">
    <property type="entry name" value="ParB_N"/>
</dbReference>
<comment type="caution">
    <text evidence="5">The sequence shown here is derived from an EMBL/GenBank/DDBJ whole genome shotgun (WGS) entry which is preliminary data.</text>
</comment>
<gene>
    <name evidence="5" type="ORF">A2856_03815</name>
</gene>
<dbReference type="SUPFAM" id="SSF109709">
    <property type="entry name" value="KorB DNA-binding domain-like"/>
    <property type="match status" value="1"/>
</dbReference>
<comment type="similarity">
    <text evidence="1">Belongs to the ParB family.</text>
</comment>
<dbReference type="InterPro" id="IPR050336">
    <property type="entry name" value="Chromosome_partition/occlusion"/>
</dbReference>
<dbReference type="InterPro" id="IPR001387">
    <property type="entry name" value="Cro/C1-type_HTH"/>
</dbReference>
<dbReference type="PROSITE" id="PS50943">
    <property type="entry name" value="HTH_CROC1"/>
    <property type="match status" value="1"/>
</dbReference>
<evidence type="ECO:0000256" key="3">
    <source>
        <dbReference type="ARBA" id="ARBA00023125"/>
    </source>
</evidence>